<name>A0A5E4MKN1_9HEMI</name>
<dbReference type="AlphaFoldDB" id="A0A5E4MKN1"/>
<gene>
    <name evidence="2" type="ORF">CINCED_3A012004</name>
</gene>
<sequence length="86" mass="9630">MLNQSPGFVFHQKYIQGQVPAMTEVLKQTITNKEQSKALGPKLKSHPNVNRLLVGNRDGTNNKVFGTNKNKRRPIGSPGFDSKIRK</sequence>
<dbReference type="Proteomes" id="UP000325440">
    <property type="component" value="Unassembled WGS sequence"/>
</dbReference>
<evidence type="ECO:0000313" key="2">
    <source>
        <dbReference type="EMBL" id="VVC30396.1"/>
    </source>
</evidence>
<protein>
    <submittedName>
        <fullName evidence="2">Uncharacterized protein</fullName>
    </submittedName>
</protein>
<organism evidence="2 3">
    <name type="scientific">Cinara cedri</name>
    <dbReference type="NCBI Taxonomy" id="506608"/>
    <lineage>
        <taxon>Eukaryota</taxon>
        <taxon>Metazoa</taxon>
        <taxon>Ecdysozoa</taxon>
        <taxon>Arthropoda</taxon>
        <taxon>Hexapoda</taxon>
        <taxon>Insecta</taxon>
        <taxon>Pterygota</taxon>
        <taxon>Neoptera</taxon>
        <taxon>Paraneoptera</taxon>
        <taxon>Hemiptera</taxon>
        <taxon>Sternorrhyncha</taxon>
        <taxon>Aphidomorpha</taxon>
        <taxon>Aphidoidea</taxon>
        <taxon>Aphididae</taxon>
        <taxon>Lachninae</taxon>
        <taxon>Cinara</taxon>
    </lineage>
</organism>
<feature type="region of interest" description="Disordered" evidence="1">
    <location>
        <begin position="36"/>
        <end position="86"/>
    </location>
</feature>
<evidence type="ECO:0000313" key="3">
    <source>
        <dbReference type="Proteomes" id="UP000325440"/>
    </source>
</evidence>
<feature type="compositionally biased region" description="Polar residues" evidence="1">
    <location>
        <begin position="58"/>
        <end position="68"/>
    </location>
</feature>
<keyword evidence="3" id="KW-1185">Reference proteome</keyword>
<accession>A0A5E4MKN1</accession>
<proteinExistence type="predicted"/>
<reference evidence="2 3" key="1">
    <citation type="submission" date="2019-08" db="EMBL/GenBank/DDBJ databases">
        <authorList>
            <person name="Alioto T."/>
            <person name="Alioto T."/>
            <person name="Gomez Garrido J."/>
        </authorList>
    </citation>
    <scope>NUCLEOTIDE SEQUENCE [LARGE SCALE GENOMIC DNA]</scope>
</reference>
<dbReference type="EMBL" id="CABPRJ010000514">
    <property type="protein sequence ID" value="VVC30396.1"/>
    <property type="molecule type" value="Genomic_DNA"/>
</dbReference>
<evidence type="ECO:0000256" key="1">
    <source>
        <dbReference type="SAM" id="MobiDB-lite"/>
    </source>
</evidence>